<dbReference type="Proteomes" id="UP001362999">
    <property type="component" value="Unassembled WGS sequence"/>
</dbReference>
<dbReference type="InterPro" id="IPR050891">
    <property type="entry name" value="TatD-type_Hydrolase"/>
</dbReference>
<keyword evidence="6" id="KW-1185">Reference proteome</keyword>
<sequence length="397" mass="43971">MVLRFTSHLTANKRVVLRDSYRSTSLGFSTLFRANASPYGRSNLEFSPNSMHKPSSIPDKVPHYRFIDIAVNLTDPVFRGTYRGKQKHEDDMSSMLERARHAGVRSLIITGTSLEESREAVLLAEQLGFYCTVGCHPTRVTEFDEYKGGSESYLLALEEMIANHRHGKGRAVAIGECGLDYDRLHFAPQDVQKKYFRSQLSLAKKYHLPLFLHSRAAHSDFVAILREEGFGSDGGSAVGGQGGVVHSFTGSPEEALELMDMGFYIGHASSINGCSLKTEENIRTAKVIRPDRLLFETDAPWCSMTGGHSSKQYLSSLSPALKDSYFPPSTKSENFVLGKAVKGRNEPCSVGSVAWVLSILQDMPLETVTETAFKNTVDLFALDLDEEQQSYSSIDDS</sequence>
<proteinExistence type="inferred from homology"/>
<organism evidence="5 6">
    <name type="scientific">Favolaschia claudopus</name>
    <dbReference type="NCBI Taxonomy" id="2862362"/>
    <lineage>
        <taxon>Eukaryota</taxon>
        <taxon>Fungi</taxon>
        <taxon>Dikarya</taxon>
        <taxon>Basidiomycota</taxon>
        <taxon>Agaricomycotina</taxon>
        <taxon>Agaricomycetes</taxon>
        <taxon>Agaricomycetidae</taxon>
        <taxon>Agaricales</taxon>
        <taxon>Marasmiineae</taxon>
        <taxon>Mycenaceae</taxon>
        <taxon>Favolaschia</taxon>
    </lineage>
</organism>
<comment type="similarity">
    <text evidence="1">Belongs to the metallo-dependent hydrolases superfamily. TatD-type hydrolase family.</text>
</comment>
<accession>A0AAW0EGA2</accession>
<evidence type="ECO:0000256" key="2">
    <source>
        <dbReference type="ARBA" id="ARBA00022722"/>
    </source>
</evidence>
<evidence type="ECO:0000256" key="4">
    <source>
        <dbReference type="ARBA" id="ARBA00022801"/>
    </source>
</evidence>
<dbReference type="PANTHER" id="PTHR10060:SF15">
    <property type="entry name" value="DEOXYRIBONUCLEASE TATDN1"/>
    <property type="match status" value="1"/>
</dbReference>
<protein>
    <submittedName>
        <fullName evidence="5">Deoxyribonuclease tatd</fullName>
    </submittedName>
</protein>
<dbReference type="CDD" id="cd01310">
    <property type="entry name" value="TatD_DNAse"/>
    <property type="match status" value="1"/>
</dbReference>
<name>A0AAW0EGA2_9AGAR</name>
<evidence type="ECO:0000313" key="5">
    <source>
        <dbReference type="EMBL" id="KAK7064361.1"/>
    </source>
</evidence>
<evidence type="ECO:0000313" key="6">
    <source>
        <dbReference type="Proteomes" id="UP001362999"/>
    </source>
</evidence>
<dbReference type="GO" id="GO:0008296">
    <property type="term" value="F:3'-5'-DNA exonuclease activity"/>
    <property type="evidence" value="ECO:0007669"/>
    <property type="project" value="TreeGrafter"/>
</dbReference>
<keyword evidence="3" id="KW-0479">Metal-binding</keyword>
<dbReference type="GO" id="GO:0046872">
    <property type="term" value="F:metal ion binding"/>
    <property type="evidence" value="ECO:0007669"/>
    <property type="project" value="UniProtKB-KW"/>
</dbReference>
<dbReference type="Pfam" id="PF01026">
    <property type="entry name" value="TatD_DNase"/>
    <property type="match status" value="1"/>
</dbReference>
<keyword evidence="4" id="KW-0378">Hydrolase</keyword>
<dbReference type="AlphaFoldDB" id="A0AAW0EGA2"/>
<evidence type="ECO:0000256" key="1">
    <source>
        <dbReference type="ARBA" id="ARBA00009275"/>
    </source>
</evidence>
<dbReference type="SUPFAM" id="SSF51556">
    <property type="entry name" value="Metallo-dependent hydrolases"/>
    <property type="match status" value="1"/>
</dbReference>
<dbReference type="GO" id="GO:0005829">
    <property type="term" value="C:cytosol"/>
    <property type="evidence" value="ECO:0007669"/>
    <property type="project" value="TreeGrafter"/>
</dbReference>
<dbReference type="InterPro" id="IPR001130">
    <property type="entry name" value="TatD-like"/>
</dbReference>
<reference evidence="5 6" key="1">
    <citation type="journal article" date="2024" name="J Genomics">
        <title>Draft genome sequencing and assembly of Favolaschia claudopus CIRM-BRFM 2984 isolated from oak limbs.</title>
        <authorList>
            <person name="Navarro D."/>
            <person name="Drula E."/>
            <person name="Chaduli D."/>
            <person name="Cazenave R."/>
            <person name="Ahrendt S."/>
            <person name="Wang J."/>
            <person name="Lipzen A."/>
            <person name="Daum C."/>
            <person name="Barry K."/>
            <person name="Grigoriev I.V."/>
            <person name="Favel A."/>
            <person name="Rosso M.N."/>
            <person name="Martin F."/>
        </authorList>
    </citation>
    <scope>NUCLEOTIDE SEQUENCE [LARGE SCALE GENOMIC DNA]</scope>
    <source>
        <strain evidence="5 6">CIRM-BRFM 2984</strain>
    </source>
</reference>
<dbReference type="InterPro" id="IPR032466">
    <property type="entry name" value="Metal_Hydrolase"/>
</dbReference>
<gene>
    <name evidence="5" type="ORF">R3P38DRAFT_3339676</name>
</gene>
<dbReference type="Gene3D" id="3.20.20.140">
    <property type="entry name" value="Metal-dependent hydrolases"/>
    <property type="match status" value="1"/>
</dbReference>
<keyword evidence="2" id="KW-0540">Nuclease</keyword>
<dbReference type="EMBL" id="JAWWNJ010000001">
    <property type="protein sequence ID" value="KAK7064361.1"/>
    <property type="molecule type" value="Genomic_DNA"/>
</dbReference>
<comment type="caution">
    <text evidence="5">The sequence shown here is derived from an EMBL/GenBank/DDBJ whole genome shotgun (WGS) entry which is preliminary data.</text>
</comment>
<evidence type="ECO:0000256" key="3">
    <source>
        <dbReference type="ARBA" id="ARBA00022723"/>
    </source>
</evidence>
<dbReference type="PANTHER" id="PTHR10060">
    <property type="entry name" value="TATD FAMILY DEOXYRIBONUCLEASE"/>
    <property type="match status" value="1"/>
</dbReference>